<keyword evidence="1" id="KW-0812">Transmembrane</keyword>
<sequence length="45" mass="5268">MKNTPEILCRLPAKSGKIFVIFFSPHSLSVYVHIFLLGTHFYWQT</sequence>
<organism evidence="2">
    <name type="scientific">Anguilla anguilla</name>
    <name type="common">European freshwater eel</name>
    <name type="synonym">Muraena anguilla</name>
    <dbReference type="NCBI Taxonomy" id="7936"/>
    <lineage>
        <taxon>Eukaryota</taxon>
        <taxon>Metazoa</taxon>
        <taxon>Chordata</taxon>
        <taxon>Craniata</taxon>
        <taxon>Vertebrata</taxon>
        <taxon>Euteleostomi</taxon>
        <taxon>Actinopterygii</taxon>
        <taxon>Neopterygii</taxon>
        <taxon>Teleostei</taxon>
        <taxon>Anguilliformes</taxon>
        <taxon>Anguillidae</taxon>
        <taxon>Anguilla</taxon>
    </lineage>
</organism>
<dbReference type="AlphaFoldDB" id="A0A0E9SCB8"/>
<accession>A0A0E9SCB8</accession>
<reference evidence="2" key="1">
    <citation type="submission" date="2014-11" db="EMBL/GenBank/DDBJ databases">
        <authorList>
            <person name="Amaro Gonzalez C."/>
        </authorList>
    </citation>
    <scope>NUCLEOTIDE SEQUENCE</scope>
</reference>
<name>A0A0E9SCB8_ANGAN</name>
<evidence type="ECO:0000313" key="2">
    <source>
        <dbReference type="EMBL" id="JAH38320.1"/>
    </source>
</evidence>
<keyword evidence="1" id="KW-0472">Membrane</keyword>
<reference evidence="2" key="2">
    <citation type="journal article" date="2015" name="Fish Shellfish Immunol.">
        <title>Early steps in the European eel (Anguilla anguilla)-Vibrio vulnificus interaction in the gills: Role of the RtxA13 toxin.</title>
        <authorList>
            <person name="Callol A."/>
            <person name="Pajuelo D."/>
            <person name="Ebbesson L."/>
            <person name="Teles M."/>
            <person name="MacKenzie S."/>
            <person name="Amaro C."/>
        </authorList>
    </citation>
    <scope>NUCLEOTIDE SEQUENCE</scope>
</reference>
<keyword evidence="1" id="KW-1133">Transmembrane helix</keyword>
<protein>
    <submittedName>
        <fullName evidence="2">Uncharacterized protein</fullName>
    </submittedName>
</protein>
<dbReference type="EMBL" id="GBXM01070257">
    <property type="protein sequence ID" value="JAH38320.1"/>
    <property type="molecule type" value="Transcribed_RNA"/>
</dbReference>
<feature type="transmembrane region" description="Helical" evidence="1">
    <location>
        <begin position="20"/>
        <end position="43"/>
    </location>
</feature>
<proteinExistence type="predicted"/>
<evidence type="ECO:0000256" key="1">
    <source>
        <dbReference type="SAM" id="Phobius"/>
    </source>
</evidence>